<evidence type="ECO:0000256" key="1">
    <source>
        <dbReference type="SAM" id="Phobius"/>
    </source>
</evidence>
<reference evidence="2 3" key="1">
    <citation type="submission" date="2024-04" db="EMBL/GenBank/DDBJ databases">
        <title>Tritrichomonas musculus Genome.</title>
        <authorList>
            <person name="Alves-Ferreira E."/>
            <person name="Grigg M."/>
            <person name="Lorenzi H."/>
            <person name="Galac M."/>
        </authorList>
    </citation>
    <scope>NUCLEOTIDE SEQUENCE [LARGE SCALE GENOMIC DNA]</scope>
    <source>
        <strain evidence="2 3">EAF2021</strain>
    </source>
</reference>
<feature type="transmembrane region" description="Helical" evidence="1">
    <location>
        <begin position="98"/>
        <end position="116"/>
    </location>
</feature>
<name>A0ABR2IPW7_9EUKA</name>
<dbReference type="SUPFAM" id="SSF103473">
    <property type="entry name" value="MFS general substrate transporter"/>
    <property type="match status" value="1"/>
</dbReference>
<dbReference type="Proteomes" id="UP001470230">
    <property type="component" value="Unassembled WGS sequence"/>
</dbReference>
<keyword evidence="1" id="KW-1133">Transmembrane helix</keyword>
<organism evidence="2 3">
    <name type="scientific">Tritrichomonas musculus</name>
    <dbReference type="NCBI Taxonomy" id="1915356"/>
    <lineage>
        <taxon>Eukaryota</taxon>
        <taxon>Metamonada</taxon>
        <taxon>Parabasalia</taxon>
        <taxon>Tritrichomonadida</taxon>
        <taxon>Tritrichomonadidae</taxon>
        <taxon>Tritrichomonas</taxon>
    </lineage>
</organism>
<accession>A0ABR2IPW7</accession>
<proteinExistence type="predicted"/>
<comment type="caution">
    <text evidence="2">The sequence shown here is derived from an EMBL/GenBank/DDBJ whole genome shotgun (WGS) entry which is preliminary data.</text>
</comment>
<keyword evidence="3" id="KW-1185">Reference proteome</keyword>
<feature type="transmembrane region" description="Helical" evidence="1">
    <location>
        <begin position="21"/>
        <end position="39"/>
    </location>
</feature>
<dbReference type="InterPro" id="IPR036259">
    <property type="entry name" value="MFS_trans_sf"/>
</dbReference>
<keyword evidence="1" id="KW-0472">Membrane</keyword>
<protein>
    <submittedName>
        <fullName evidence="2">Uncharacterized protein</fullName>
    </submittedName>
</protein>
<sequence>MGRGDDWIPLAKRDKISIFRMFTMSAGAFFNTINWSLIFQLSTPIMIKIGITGTAKQCVFLAGMVEVFFVQPIFSAFSDHKIGEKIGGKNSKGATTGIFIVFILFWYAGASVYGGPMRAIVSDNCPDSQQVWKSIFSDVYEN</sequence>
<keyword evidence="1" id="KW-0812">Transmembrane</keyword>
<evidence type="ECO:0000313" key="3">
    <source>
        <dbReference type="Proteomes" id="UP001470230"/>
    </source>
</evidence>
<dbReference type="EMBL" id="JAPFFF010000016">
    <property type="protein sequence ID" value="KAK8865489.1"/>
    <property type="molecule type" value="Genomic_DNA"/>
</dbReference>
<gene>
    <name evidence="2" type="ORF">M9Y10_011044</name>
</gene>
<feature type="transmembrane region" description="Helical" evidence="1">
    <location>
        <begin position="59"/>
        <end position="77"/>
    </location>
</feature>
<evidence type="ECO:0000313" key="2">
    <source>
        <dbReference type="EMBL" id="KAK8865489.1"/>
    </source>
</evidence>